<protein>
    <submittedName>
        <fullName evidence="3">F-box domain-containing protein</fullName>
    </submittedName>
</protein>
<organism evidence="3 4">
    <name type="scientific">Mycena chlorophos</name>
    <name type="common">Agaric fungus</name>
    <name type="synonym">Agaricus chlorophos</name>
    <dbReference type="NCBI Taxonomy" id="658473"/>
    <lineage>
        <taxon>Eukaryota</taxon>
        <taxon>Fungi</taxon>
        <taxon>Dikarya</taxon>
        <taxon>Basidiomycota</taxon>
        <taxon>Agaricomycotina</taxon>
        <taxon>Agaricomycetes</taxon>
        <taxon>Agaricomycetidae</taxon>
        <taxon>Agaricales</taxon>
        <taxon>Marasmiineae</taxon>
        <taxon>Mycenaceae</taxon>
        <taxon>Mycena</taxon>
    </lineage>
</organism>
<keyword evidence="4" id="KW-1185">Reference proteome</keyword>
<feature type="region of interest" description="Disordered" evidence="1">
    <location>
        <begin position="1"/>
        <end position="20"/>
    </location>
</feature>
<dbReference type="OrthoDB" id="3365698at2759"/>
<dbReference type="Gene3D" id="1.20.1280.50">
    <property type="match status" value="1"/>
</dbReference>
<name>A0A8H6VW52_MYCCL</name>
<dbReference type="Proteomes" id="UP000613580">
    <property type="component" value="Unassembled WGS sequence"/>
</dbReference>
<gene>
    <name evidence="3" type="ORF">HMN09_01299000</name>
</gene>
<comment type="caution">
    <text evidence="3">The sequence shown here is derived from an EMBL/GenBank/DDBJ whole genome shotgun (WGS) entry which is preliminary data.</text>
</comment>
<dbReference type="SUPFAM" id="SSF52047">
    <property type="entry name" value="RNI-like"/>
    <property type="match status" value="1"/>
</dbReference>
<dbReference type="EMBL" id="JACAZE010000026">
    <property type="protein sequence ID" value="KAF7290409.1"/>
    <property type="molecule type" value="Genomic_DNA"/>
</dbReference>
<reference evidence="3" key="1">
    <citation type="submission" date="2020-05" db="EMBL/GenBank/DDBJ databases">
        <title>Mycena genomes resolve the evolution of fungal bioluminescence.</title>
        <authorList>
            <person name="Tsai I.J."/>
        </authorList>
    </citation>
    <scope>NUCLEOTIDE SEQUENCE</scope>
    <source>
        <strain evidence="3">110903Hualien_Pintung</strain>
    </source>
</reference>
<evidence type="ECO:0000256" key="1">
    <source>
        <dbReference type="SAM" id="MobiDB-lite"/>
    </source>
</evidence>
<dbReference type="InterPro" id="IPR032675">
    <property type="entry name" value="LRR_dom_sf"/>
</dbReference>
<accession>A0A8H6VW52</accession>
<dbReference type="Gene3D" id="3.80.10.10">
    <property type="entry name" value="Ribonuclease Inhibitor"/>
    <property type="match status" value="1"/>
</dbReference>
<evidence type="ECO:0000313" key="4">
    <source>
        <dbReference type="Proteomes" id="UP000613580"/>
    </source>
</evidence>
<feature type="compositionally biased region" description="Low complexity" evidence="1">
    <location>
        <begin position="1"/>
        <end position="13"/>
    </location>
</feature>
<feature type="domain" description="F-box" evidence="2">
    <location>
        <begin position="89"/>
        <end position="146"/>
    </location>
</feature>
<dbReference type="AlphaFoldDB" id="A0A8H6VW52"/>
<proteinExistence type="predicted"/>
<dbReference type="InterPro" id="IPR001810">
    <property type="entry name" value="F-box_dom"/>
</dbReference>
<sequence length="532" mass="59488">MAAPSAASHQSSSLHWRSDPPAHLFATNDAPNAADARIVRKILALQQTHLDSLNSGIAQLHVILRKLESERAGLGKRMAVNAGLLSPLRSLPVEVLEEIFIRAVPEPGERKERWFAKQSPWSIARVCRRWRAVAYGYPKLWSTIFIDLEDSAPTTPLLLRQLKLSTTYPLRIHFWSAVSFDAGLNLLQILALHAERWELADIRITSAVQARMLDKLGKRLSRLRFLRLEWRLPSTQHQTELAGVFGKTPALRHVTLSDTGSGTRTLGIQWQRLTSLDLTASALNMVAILRSCTALVECRLRPLGYENNLGALVRLPHLRKLYSTDTQIFQHLFLPALTDLYLPHDCTQLVTALIQRSGCTLRSLYTFEGCTPRAVLRILGECPSLARLGMQFSSSWGLSDLLHYLTPPAGVLNKSSRSRTLVPQLAALAIGITGPPQQPPHNDEQLLEDLFEVAAARSGSSSLRNFGLFLPQAIWSELPEVEHLSERLELLRRHLYSHVAFTDDGLGQWGGCCVPRVLDGEGWMDPMVYFTK</sequence>
<evidence type="ECO:0000313" key="3">
    <source>
        <dbReference type="EMBL" id="KAF7290409.1"/>
    </source>
</evidence>
<evidence type="ECO:0000259" key="2">
    <source>
        <dbReference type="Pfam" id="PF12937"/>
    </source>
</evidence>
<dbReference type="Pfam" id="PF12937">
    <property type="entry name" value="F-box-like"/>
    <property type="match status" value="1"/>
</dbReference>